<evidence type="ECO:0000259" key="1">
    <source>
        <dbReference type="Pfam" id="PF13474"/>
    </source>
</evidence>
<protein>
    <submittedName>
        <fullName evidence="2">DUF4440 domain-containing protein</fullName>
    </submittedName>
</protein>
<dbReference type="RefSeq" id="WP_066411854.1">
    <property type="nucleotide sequence ID" value="NZ_CP018866.1"/>
</dbReference>
<proteinExistence type="predicted"/>
<sequence>MSYKQALKQYIEATNTHDFNNVKTHLHDQAVFWFTNKTCASMTEIQQYFENAWDTIKEEVYTAKDVTWIATSDSSATCLYTYHYEGYHNGKFVSGSGRATNIFINCNGEWKLIHEHLSKGVK</sequence>
<dbReference type="KEGG" id="bcoh:BC6307_08495"/>
<gene>
    <name evidence="2" type="ORF">BC6307_08495</name>
</gene>
<dbReference type="Gene3D" id="3.10.450.50">
    <property type="match status" value="1"/>
</dbReference>
<dbReference type="AlphaFoldDB" id="A0A223KP92"/>
<accession>A0A223KP92</accession>
<dbReference type="Proteomes" id="UP000215224">
    <property type="component" value="Chromosome"/>
</dbReference>
<dbReference type="InterPro" id="IPR037401">
    <property type="entry name" value="SnoaL-like"/>
</dbReference>
<dbReference type="STRING" id="1314751.GCA_001591425_00587"/>
<dbReference type="SUPFAM" id="SSF54427">
    <property type="entry name" value="NTF2-like"/>
    <property type="match status" value="1"/>
</dbReference>
<name>A0A223KP92_9BACI</name>
<reference evidence="2 3" key="1">
    <citation type="submission" date="2016-12" db="EMBL/GenBank/DDBJ databases">
        <title>The whole genome sequencing and assembly of Bacillus cohnii DSM 6307T strain.</title>
        <authorList>
            <person name="Lee Y.-J."/>
            <person name="Yi H."/>
            <person name="Bahn Y.-S."/>
            <person name="Kim J.F."/>
            <person name="Lee D.-W."/>
        </authorList>
    </citation>
    <scope>NUCLEOTIDE SEQUENCE [LARGE SCALE GENOMIC DNA]</scope>
    <source>
        <strain evidence="2 3">DSM 6307</strain>
    </source>
</reference>
<dbReference type="EMBL" id="CP018866">
    <property type="protein sequence ID" value="AST91312.1"/>
    <property type="molecule type" value="Genomic_DNA"/>
</dbReference>
<dbReference type="Pfam" id="PF13474">
    <property type="entry name" value="SnoaL_3"/>
    <property type="match status" value="1"/>
</dbReference>
<feature type="domain" description="SnoaL-like" evidence="1">
    <location>
        <begin position="5"/>
        <end position="118"/>
    </location>
</feature>
<keyword evidence="3" id="KW-1185">Reference proteome</keyword>
<evidence type="ECO:0000313" key="2">
    <source>
        <dbReference type="EMBL" id="AST91312.1"/>
    </source>
</evidence>
<evidence type="ECO:0000313" key="3">
    <source>
        <dbReference type="Proteomes" id="UP000215224"/>
    </source>
</evidence>
<organism evidence="2 3">
    <name type="scientific">Sutcliffiella cohnii</name>
    <dbReference type="NCBI Taxonomy" id="33932"/>
    <lineage>
        <taxon>Bacteria</taxon>
        <taxon>Bacillati</taxon>
        <taxon>Bacillota</taxon>
        <taxon>Bacilli</taxon>
        <taxon>Bacillales</taxon>
        <taxon>Bacillaceae</taxon>
        <taxon>Sutcliffiella</taxon>
    </lineage>
</organism>
<dbReference type="InterPro" id="IPR032710">
    <property type="entry name" value="NTF2-like_dom_sf"/>
</dbReference>